<keyword evidence="4 10" id="KW-0732">Signal</keyword>
<accession>A0A6B0RU76</accession>
<proteinExistence type="inferred from homology"/>
<evidence type="ECO:0000256" key="10">
    <source>
        <dbReference type="SAM" id="SignalP"/>
    </source>
</evidence>
<evidence type="ECO:0000256" key="1">
    <source>
        <dbReference type="ARBA" id="ARBA00004614"/>
    </source>
</evidence>
<dbReference type="AlphaFoldDB" id="A0A6B0RU76"/>
<dbReference type="PANTHER" id="PTHR28652:SF1">
    <property type="entry name" value="TRANSMEMBRANE PROTEIN 59-LIKE"/>
    <property type="match status" value="1"/>
</dbReference>
<organism evidence="11 12">
    <name type="scientific">Bos mutus</name>
    <name type="common">wild yak</name>
    <dbReference type="NCBI Taxonomy" id="72004"/>
    <lineage>
        <taxon>Eukaryota</taxon>
        <taxon>Metazoa</taxon>
        <taxon>Chordata</taxon>
        <taxon>Craniata</taxon>
        <taxon>Vertebrata</taxon>
        <taxon>Euteleostomi</taxon>
        <taxon>Mammalia</taxon>
        <taxon>Eutheria</taxon>
        <taxon>Laurasiatheria</taxon>
        <taxon>Artiodactyla</taxon>
        <taxon>Ruminantia</taxon>
        <taxon>Pecora</taxon>
        <taxon>Bovidae</taxon>
        <taxon>Bovinae</taxon>
        <taxon>Bos</taxon>
    </lineage>
</organism>
<feature type="chain" id="PRO_5025524303" description="Transmembrane protein 59-like protein" evidence="10">
    <location>
        <begin position="23"/>
        <end position="355"/>
    </location>
</feature>
<name>A0A6B0RU76_9CETA</name>
<evidence type="ECO:0008006" key="13">
    <source>
        <dbReference type="Google" id="ProtNLM"/>
    </source>
</evidence>
<evidence type="ECO:0000256" key="7">
    <source>
        <dbReference type="ARBA" id="ARBA00023136"/>
    </source>
</evidence>
<keyword evidence="5 9" id="KW-1133">Transmembrane helix</keyword>
<comment type="similarity">
    <text evidence="2">Belongs to the TMEM59 family.</text>
</comment>
<keyword evidence="8" id="KW-0325">Glycoprotein</keyword>
<comment type="caution">
    <text evidence="11">The sequence shown here is derived from an EMBL/GenBank/DDBJ whole genome shotgun (WGS) entry which is preliminary data.</text>
</comment>
<dbReference type="InterPro" id="IPR022065">
    <property type="entry name" value="Uncharacterised_TMEM59"/>
</dbReference>
<evidence type="ECO:0000313" key="11">
    <source>
        <dbReference type="EMBL" id="MXQ93415.1"/>
    </source>
</evidence>
<gene>
    <name evidence="11" type="ORF">E5288_WYG021156</name>
</gene>
<sequence length="355" mass="39616">MDSVALMPLLLLLLLQPPPATPAPPVRDPFALQLGDTQNCQLRCRDRYPKPQLAQEELGEDPIQSRRAKAYDRAVLTSACERGCRLFSICRFVARSSKPNATQAECEAVCSPVAPNRLVNFDHSEFSQLPSHLTPYIGDISVPWASPWQRKVLEAPSGALSLLDLFSTLCNDLVNSAQGFVSSTWTYYLQTDNGKVVVFQTQPVVESLGHEGARLQRVEVTWRGSHPEALEVHVDPVGPLDKVRKAKIRVKTSSKAKVESDELQDNDFLSCMSRRSGLPRWILACCLFLSVLVMLWLSCSTLVTAPGQHLKFQPLTLEQHKGYMVEPEWSLYPPPSHAYADSPPPYKLKLDLTKL</sequence>
<reference evidence="11" key="1">
    <citation type="submission" date="2019-10" db="EMBL/GenBank/DDBJ databases">
        <title>The sequence and de novo assembly of the wild yak genome.</title>
        <authorList>
            <person name="Liu Y."/>
        </authorList>
    </citation>
    <scope>NUCLEOTIDE SEQUENCE [LARGE SCALE GENOMIC DNA]</scope>
    <source>
        <strain evidence="11">WY2019</strain>
    </source>
</reference>
<evidence type="ECO:0000256" key="3">
    <source>
        <dbReference type="ARBA" id="ARBA00022692"/>
    </source>
</evidence>
<evidence type="ECO:0000256" key="2">
    <source>
        <dbReference type="ARBA" id="ARBA00009643"/>
    </source>
</evidence>
<evidence type="ECO:0000256" key="8">
    <source>
        <dbReference type="ARBA" id="ARBA00023180"/>
    </source>
</evidence>
<dbReference type="Proteomes" id="UP000322234">
    <property type="component" value="Unassembled WGS sequence"/>
</dbReference>
<evidence type="ECO:0000256" key="5">
    <source>
        <dbReference type="ARBA" id="ARBA00022989"/>
    </source>
</evidence>
<keyword evidence="3 9" id="KW-0812">Transmembrane</keyword>
<keyword evidence="12" id="KW-1185">Reference proteome</keyword>
<keyword evidence="6" id="KW-0333">Golgi apparatus</keyword>
<protein>
    <recommendedName>
        <fullName evidence="13">Transmembrane protein 59-like protein</fullName>
    </recommendedName>
</protein>
<evidence type="ECO:0000256" key="6">
    <source>
        <dbReference type="ARBA" id="ARBA00023034"/>
    </source>
</evidence>
<comment type="subcellular location">
    <subcellularLocation>
        <location evidence="1">Golgi apparatus membrane</location>
        <topology evidence="1">Single-pass type I membrane protein</topology>
    </subcellularLocation>
</comment>
<feature type="signal peptide" evidence="10">
    <location>
        <begin position="1"/>
        <end position="22"/>
    </location>
</feature>
<feature type="transmembrane region" description="Helical" evidence="9">
    <location>
        <begin position="281"/>
        <end position="303"/>
    </location>
</feature>
<evidence type="ECO:0000256" key="4">
    <source>
        <dbReference type="ARBA" id="ARBA00022729"/>
    </source>
</evidence>
<dbReference type="PANTHER" id="PTHR28652">
    <property type="entry name" value="TRANSMEMBRANE PROTEIN 59-LIKE PROTEIN"/>
    <property type="match status" value="1"/>
</dbReference>
<dbReference type="Pfam" id="PF12280">
    <property type="entry name" value="BSMAP"/>
    <property type="match status" value="1"/>
</dbReference>
<keyword evidence="7 9" id="KW-0472">Membrane</keyword>
<evidence type="ECO:0000256" key="9">
    <source>
        <dbReference type="SAM" id="Phobius"/>
    </source>
</evidence>
<evidence type="ECO:0000313" key="12">
    <source>
        <dbReference type="Proteomes" id="UP000322234"/>
    </source>
</evidence>
<dbReference type="EMBL" id="VBQZ03000093">
    <property type="protein sequence ID" value="MXQ93415.1"/>
    <property type="molecule type" value="Genomic_DNA"/>
</dbReference>
<dbReference type="GO" id="GO:0000139">
    <property type="term" value="C:Golgi membrane"/>
    <property type="evidence" value="ECO:0007669"/>
    <property type="project" value="UniProtKB-SubCell"/>
</dbReference>